<evidence type="ECO:0000313" key="13">
    <source>
        <dbReference type="Proteomes" id="UP000368418"/>
    </source>
</evidence>
<feature type="domain" description="BACON" evidence="9">
    <location>
        <begin position="319"/>
        <end position="405"/>
    </location>
</feature>
<feature type="domain" description="BACON" evidence="8">
    <location>
        <begin position="444"/>
        <end position="498"/>
    </location>
</feature>
<accession>A0A174X6A6</accession>
<feature type="chain" id="PRO_5039851267" evidence="6">
    <location>
        <begin position="23"/>
        <end position="1011"/>
    </location>
</feature>
<evidence type="ECO:0000259" key="9">
    <source>
        <dbReference type="Pfam" id="PF19190"/>
    </source>
</evidence>
<keyword evidence="4 6" id="KW-0732">Signal</keyword>
<dbReference type="InterPro" id="IPR024361">
    <property type="entry name" value="BACON"/>
</dbReference>
<evidence type="ECO:0000313" key="10">
    <source>
        <dbReference type="EMBL" id="CUQ54962.1"/>
    </source>
</evidence>
<evidence type="ECO:0000256" key="4">
    <source>
        <dbReference type="ARBA" id="ARBA00022729"/>
    </source>
</evidence>
<feature type="signal peptide" evidence="6">
    <location>
        <begin position="1"/>
        <end position="22"/>
    </location>
</feature>
<evidence type="ECO:0000256" key="6">
    <source>
        <dbReference type="SAM" id="SignalP"/>
    </source>
</evidence>
<dbReference type="InterPro" id="IPR013783">
    <property type="entry name" value="Ig-like_fold"/>
</dbReference>
<evidence type="ECO:0000256" key="3">
    <source>
        <dbReference type="ARBA" id="ARBA00022525"/>
    </source>
</evidence>
<dbReference type="Proteomes" id="UP000095725">
    <property type="component" value="Unassembled WGS sequence"/>
</dbReference>
<evidence type="ECO:0000313" key="12">
    <source>
        <dbReference type="Proteomes" id="UP000095725"/>
    </source>
</evidence>
<dbReference type="RefSeq" id="WP_004321165.1">
    <property type="nucleotide sequence ID" value="NZ_CP134819.1"/>
</dbReference>
<evidence type="ECO:0000259" key="8">
    <source>
        <dbReference type="Pfam" id="PF13004"/>
    </source>
</evidence>
<dbReference type="PANTHER" id="PTHR31018:SF3">
    <property type="entry name" value="RECEPTOR PROTEIN-TYROSINE KINASE"/>
    <property type="match status" value="1"/>
</dbReference>
<dbReference type="Proteomes" id="UP000368418">
    <property type="component" value="Unassembled WGS sequence"/>
</dbReference>
<keyword evidence="3" id="KW-0964">Secreted</keyword>
<dbReference type="Pfam" id="PF13004">
    <property type="entry name" value="BACON"/>
    <property type="match status" value="4"/>
</dbReference>
<feature type="domain" description="Receptor L-domain" evidence="7">
    <location>
        <begin position="524"/>
        <end position="585"/>
    </location>
</feature>
<evidence type="ECO:0000256" key="2">
    <source>
        <dbReference type="ARBA" id="ARBA00022512"/>
    </source>
</evidence>
<feature type="domain" description="BACON" evidence="8">
    <location>
        <begin position="81"/>
        <end position="132"/>
    </location>
</feature>
<dbReference type="InterPro" id="IPR000494">
    <property type="entry name" value="Rcpt_L-dom"/>
</dbReference>
<evidence type="ECO:0000259" key="7">
    <source>
        <dbReference type="Pfam" id="PF01030"/>
    </source>
</evidence>
<dbReference type="Gene3D" id="2.60.40.10">
    <property type="entry name" value="Immunoglobulins"/>
    <property type="match status" value="5"/>
</dbReference>
<dbReference type="EMBL" id="CZBL01000030">
    <property type="protein sequence ID" value="CUQ54962.1"/>
    <property type="molecule type" value="Genomic_DNA"/>
</dbReference>
<dbReference type="GO" id="GO:0030313">
    <property type="term" value="C:cell envelope"/>
    <property type="evidence" value="ECO:0007669"/>
    <property type="project" value="UniProtKB-SubCell"/>
</dbReference>
<comment type="subcellular location">
    <subcellularLocation>
        <location evidence="1">Secreted</location>
        <location evidence="1">Cell wall</location>
    </subcellularLocation>
</comment>
<dbReference type="PROSITE" id="PS51257">
    <property type="entry name" value="PROKAR_LIPOPROTEIN"/>
    <property type="match status" value="1"/>
</dbReference>
<organism evidence="10 12">
    <name type="scientific">Bacteroides caccae</name>
    <dbReference type="NCBI Taxonomy" id="47678"/>
    <lineage>
        <taxon>Bacteria</taxon>
        <taxon>Pseudomonadati</taxon>
        <taxon>Bacteroidota</taxon>
        <taxon>Bacteroidia</taxon>
        <taxon>Bacteroidales</taxon>
        <taxon>Bacteroidaceae</taxon>
        <taxon>Bacteroides</taxon>
    </lineage>
</organism>
<evidence type="ECO:0000256" key="5">
    <source>
        <dbReference type="ARBA" id="ARBA00023180"/>
    </source>
</evidence>
<keyword evidence="5" id="KW-0325">Glycoprotein</keyword>
<keyword evidence="2" id="KW-0134">Cell wall</keyword>
<gene>
    <name evidence="10" type="ORF">ERS852558_04458</name>
    <name evidence="11" type="ORF">F2Y31_18225</name>
</gene>
<dbReference type="EMBL" id="VVYD01000021">
    <property type="protein sequence ID" value="KAA5496317.1"/>
    <property type="molecule type" value="Genomic_DNA"/>
</dbReference>
<dbReference type="InterPro" id="IPR036941">
    <property type="entry name" value="Rcpt_L-dom_sf"/>
</dbReference>
<feature type="domain" description="BACON" evidence="8">
    <location>
        <begin position="256"/>
        <end position="314"/>
    </location>
</feature>
<name>A0A174X6A6_9BACE</name>
<protein>
    <submittedName>
        <fullName evidence="10">Cell surface protein</fullName>
    </submittedName>
</protein>
<dbReference type="Pfam" id="PF19190">
    <property type="entry name" value="BACON_2"/>
    <property type="match status" value="1"/>
</dbReference>
<evidence type="ECO:0000256" key="1">
    <source>
        <dbReference type="ARBA" id="ARBA00004191"/>
    </source>
</evidence>
<dbReference type="PANTHER" id="PTHR31018">
    <property type="entry name" value="SPORULATION-SPECIFIC PROTEIN-RELATED"/>
    <property type="match status" value="1"/>
</dbReference>
<dbReference type="InterPro" id="IPR051648">
    <property type="entry name" value="CWI-Assembly_Regulator"/>
</dbReference>
<dbReference type="CDD" id="cd14948">
    <property type="entry name" value="BACON"/>
    <property type="match status" value="4"/>
</dbReference>
<reference evidence="11 13" key="2">
    <citation type="journal article" date="2019" name="Nat. Med.">
        <title>A library of human gut bacterial isolates paired with longitudinal multiomics data enables mechanistic microbiome research.</title>
        <authorList>
            <person name="Poyet M."/>
            <person name="Groussin M."/>
            <person name="Gibbons S.M."/>
            <person name="Avila-Pacheco J."/>
            <person name="Jiang X."/>
            <person name="Kearney S.M."/>
            <person name="Perrotta A.R."/>
            <person name="Berdy B."/>
            <person name="Zhao S."/>
            <person name="Lieberman T.D."/>
            <person name="Swanson P.K."/>
            <person name="Smith M."/>
            <person name="Roesemann S."/>
            <person name="Alexander J.E."/>
            <person name="Rich S.A."/>
            <person name="Livny J."/>
            <person name="Vlamakis H."/>
            <person name="Clish C."/>
            <person name="Bullock K."/>
            <person name="Deik A."/>
            <person name="Scott J."/>
            <person name="Pierce K.A."/>
            <person name="Xavier R.J."/>
            <person name="Alm E.J."/>
        </authorList>
    </citation>
    <scope>NUCLEOTIDE SEQUENCE [LARGE SCALE GENOMIC DNA]</scope>
    <source>
        <strain evidence="11 13">BIOML-A19</strain>
    </source>
</reference>
<reference evidence="10 12" key="1">
    <citation type="submission" date="2015-09" db="EMBL/GenBank/DDBJ databases">
        <authorList>
            <consortium name="Pathogen Informatics"/>
        </authorList>
    </citation>
    <scope>NUCLEOTIDE SEQUENCE [LARGE SCALE GENOMIC DNA]</scope>
    <source>
        <strain evidence="10 12">2789STDY5834946</strain>
    </source>
</reference>
<dbReference type="Pfam" id="PF01030">
    <property type="entry name" value="Recep_L_domain"/>
    <property type="match status" value="1"/>
</dbReference>
<dbReference type="SUPFAM" id="SSF52058">
    <property type="entry name" value="L domain-like"/>
    <property type="match status" value="3"/>
</dbReference>
<dbReference type="Gene3D" id="3.80.20.20">
    <property type="entry name" value="Receptor L-domain"/>
    <property type="match status" value="2"/>
</dbReference>
<sequence>MKALHFLPITLLSIISCMSIIACSNDDSNKKNDEVITITPLGNSQRYFDNGLTFTSQSGSENIEFTCNGDWNVSVANTIGGETWCTVTPANGKAGEGGFTVNIVENKGYDDRNVTITLTVGNIKKTIVVTQKQKDAILLTANKYELDNKGGKINLEVKTNVNYTVTINETDKKWIKQVGSNTRALSSSTLTFDISPNEEYEKREGVIYITNGELTETVHVYQASGGVVMLTKNEYFISDKEQTIAVDIKSNFNFEVKMPNVDWISIAPSTKSMSSHTLYYIISPNEEYDSRESEIIFYDKSNVKLADTLKIIQAQKDAIIISKKEYEVNSKENTIEFEVNSNIDFNVSIPSAASKWIENITTTQTRGLTSHKVYLKINENTSTYERSAKVAIKHTQSNVADTVFISQLGVPSLSPSSKTYHTYPKGGEISVSLSTNTNYTVEILGDAKEWITQPQTRGFREDILSFFISENNGDKRTGEIKIISENEETESIITVEQESYIHEGNISIRGNRKLQEIGERGYKQINGNLDILCFNNNKEDMITSLEVLNSITQINGDLLLNNCDIENFNGLNQLRKIQGDFVIESLNNFNRIESFNGLDNLEEIGGDFIMKDRLPYNGEKSTVNSNFSQLKDFKGLENLKKIGGNFQLIGLGYFRYQNSPYYYTSFNELESFEGLERLTTIGGNFKISSEGNDKYISFKKLSSLNNLTNLASIGGNFEIYAPEYEIAQLNTIELPTLKQINGYIYMRNGFYMGNRNRMNLVLENLEKLGGFECKSYTILNAPKLKRIDEKLYIGVAASKVGSINAQEILNGLSAITYVGKDLRIDCSGIESFEPLRNLSFVGGDLIFDIGGSERNNLQSFTGFESLTTIGGRLIWGTGVSSAGSVSTYTSFSNIQSFQGFNNLSSIGGFRMSINYGDFSKFTSFAGLENLRQIKGDFTIEIEDSFWGLSDISALTNLETVEGSEFKIKGCYKLKDFTPLKQALTSYQGTFLTYSNGYNPTKEQILNGEGKQ</sequence>
<evidence type="ECO:0000313" key="11">
    <source>
        <dbReference type="EMBL" id="KAA5496317.1"/>
    </source>
</evidence>
<feature type="domain" description="BACON" evidence="8">
    <location>
        <begin position="166"/>
        <end position="223"/>
    </location>
</feature>
<dbReference type="AlphaFoldDB" id="A0A174X6A6"/>
<proteinExistence type="predicted"/>